<evidence type="ECO:0000313" key="4">
    <source>
        <dbReference type="EMBL" id="BCI92111.1"/>
    </source>
</evidence>
<feature type="region of interest" description="Disordered" evidence="2">
    <location>
        <begin position="176"/>
        <end position="226"/>
    </location>
</feature>
<dbReference type="Pfam" id="PF00296">
    <property type="entry name" value="Bac_luciferase"/>
    <property type="match status" value="1"/>
</dbReference>
<gene>
    <name evidence="4" type="ORF">NIIDMKKI_73170</name>
</gene>
<sequence length="226" mass="23512">MAQTAITLSNLSCGRFLLGLGASGPQVIEGLHGVSFARPLARMRETVDIVRQALTGGKISYSGNEFQIPRPGGEAVPMRLSTRPEHAIPIYLAALSPAMLRLTGQIADGWLGTSFVPEGAAGAYFAHLDSGLAAAGRARADIDICQGAEVAFARTRTSCAASLPVARRSWRSAWAAWGPPAPTTTTGPTAGKAGLTSPPRCGSSGSAVSATARSRRSPTTWCWPPR</sequence>
<keyword evidence="1" id="KW-0560">Oxidoreductase</keyword>
<dbReference type="InterPro" id="IPR036661">
    <property type="entry name" value="Luciferase-like_sf"/>
</dbReference>
<dbReference type="Gene3D" id="3.20.20.30">
    <property type="entry name" value="Luciferase-like domain"/>
    <property type="match status" value="1"/>
</dbReference>
<dbReference type="PANTHER" id="PTHR43244">
    <property type="match status" value="1"/>
</dbReference>
<evidence type="ECO:0000313" key="5">
    <source>
        <dbReference type="Proteomes" id="UP000516380"/>
    </source>
</evidence>
<dbReference type="Proteomes" id="UP000516380">
    <property type="component" value="Chromosome"/>
</dbReference>
<dbReference type="PANTHER" id="PTHR43244:SF1">
    <property type="entry name" value="5,10-METHYLENETETRAHYDROMETHANOPTERIN REDUCTASE"/>
    <property type="match status" value="1"/>
</dbReference>
<evidence type="ECO:0000256" key="1">
    <source>
        <dbReference type="ARBA" id="ARBA00023002"/>
    </source>
</evidence>
<reference evidence="4 5" key="1">
    <citation type="submission" date="2020-07" db="EMBL/GenBank/DDBJ databases">
        <title>Mycobacterium kansasii (former subtype) with zoonotic potential isolated from diseased indoor pet cat, Japan.</title>
        <authorList>
            <person name="Fukano H."/>
            <person name="Terazono T."/>
            <person name="Hoshino Y."/>
        </authorList>
    </citation>
    <scope>NUCLEOTIDE SEQUENCE [LARGE SCALE GENOMIC DNA]</scope>
    <source>
        <strain evidence="4 5">Kuro-I</strain>
    </source>
</reference>
<accession>A0A7G1IMC5</accession>
<proteinExistence type="predicted"/>
<evidence type="ECO:0000259" key="3">
    <source>
        <dbReference type="Pfam" id="PF00296"/>
    </source>
</evidence>
<protein>
    <recommendedName>
        <fullName evidence="3">Luciferase-like domain-containing protein</fullName>
    </recommendedName>
</protein>
<feature type="compositionally biased region" description="Low complexity" evidence="2">
    <location>
        <begin position="176"/>
        <end position="196"/>
    </location>
</feature>
<feature type="domain" description="Luciferase-like" evidence="3">
    <location>
        <begin position="1"/>
        <end position="170"/>
    </location>
</feature>
<organism evidence="4 5">
    <name type="scientific">Mycobacterium kansasii</name>
    <dbReference type="NCBI Taxonomy" id="1768"/>
    <lineage>
        <taxon>Bacteria</taxon>
        <taxon>Bacillati</taxon>
        <taxon>Actinomycetota</taxon>
        <taxon>Actinomycetes</taxon>
        <taxon>Mycobacteriales</taxon>
        <taxon>Mycobacteriaceae</taxon>
        <taxon>Mycobacterium</taxon>
    </lineage>
</organism>
<feature type="compositionally biased region" description="Low complexity" evidence="2">
    <location>
        <begin position="203"/>
        <end position="220"/>
    </location>
</feature>
<dbReference type="EMBL" id="AP023343">
    <property type="protein sequence ID" value="BCI92111.1"/>
    <property type="molecule type" value="Genomic_DNA"/>
</dbReference>
<dbReference type="SUPFAM" id="SSF51679">
    <property type="entry name" value="Bacterial luciferase-like"/>
    <property type="match status" value="1"/>
</dbReference>
<dbReference type="InterPro" id="IPR011251">
    <property type="entry name" value="Luciferase-like_dom"/>
</dbReference>
<dbReference type="GO" id="GO:0016705">
    <property type="term" value="F:oxidoreductase activity, acting on paired donors, with incorporation or reduction of molecular oxygen"/>
    <property type="evidence" value="ECO:0007669"/>
    <property type="project" value="InterPro"/>
</dbReference>
<dbReference type="CDD" id="cd01097">
    <property type="entry name" value="Tetrahydromethanopterin_reductase"/>
    <property type="match status" value="1"/>
</dbReference>
<evidence type="ECO:0000256" key="2">
    <source>
        <dbReference type="SAM" id="MobiDB-lite"/>
    </source>
</evidence>
<keyword evidence="5" id="KW-1185">Reference proteome</keyword>
<name>A0A7G1IMC5_MYCKA</name>
<dbReference type="InterPro" id="IPR050564">
    <property type="entry name" value="F420-G6PD/mer"/>
</dbReference>
<dbReference type="AlphaFoldDB" id="A0A7G1IMC5"/>